<evidence type="ECO:0000313" key="1">
    <source>
        <dbReference type="EMBL" id="CAG4913166.1"/>
    </source>
</evidence>
<protein>
    <submittedName>
        <fullName evidence="1">Uncharacterized protein</fullName>
    </submittedName>
</protein>
<reference evidence="1 2" key="1">
    <citation type="submission" date="2021-04" db="EMBL/GenBank/DDBJ databases">
        <authorList>
            <person name="Vanwijnsberghe S."/>
        </authorList>
    </citation>
    <scope>NUCLEOTIDE SEQUENCE [LARGE SCALE GENOMIC DNA]</scope>
    <source>
        <strain evidence="1 2">LMG 32171</strain>
    </source>
</reference>
<gene>
    <name evidence="1" type="ORF">R54767_03971</name>
</gene>
<organism evidence="1 2">
    <name type="scientific">Paraburkholderia gardini</name>
    <dbReference type="NCBI Taxonomy" id="2823469"/>
    <lineage>
        <taxon>Bacteria</taxon>
        <taxon>Pseudomonadati</taxon>
        <taxon>Pseudomonadota</taxon>
        <taxon>Betaproteobacteria</taxon>
        <taxon>Burkholderiales</taxon>
        <taxon>Burkholderiaceae</taxon>
        <taxon>Paraburkholderia</taxon>
    </lineage>
</organism>
<dbReference type="Proteomes" id="UP000789752">
    <property type="component" value="Unassembled WGS sequence"/>
</dbReference>
<proteinExistence type="predicted"/>
<name>A0ABM8U7S0_9BURK</name>
<accession>A0ABM8U7S0</accession>
<comment type="caution">
    <text evidence="1">The sequence shown here is derived from an EMBL/GenBank/DDBJ whole genome shotgun (WGS) entry which is preliminary data.</text>
</comment>
<sequence length="88" mass="10174">MLVDGERHIKCQPERHEYKNIQPDRTLMSPGPAPEVALVRRMYEWFARDKLSAAGIATCRHWQGDEVRGKRSLRRSGDAKMIMFGFVS</sequence>
<evidence type="ECO:0000313" key="2">
    <source>
        <dbReference type="Proteomes" id="UP000789752"/>
    </source>
</evidence>
<dbReference type="EMBL" id="CAJQYY010000025">
    <property type="protein sequence ID" value="CAG4913166.1"/>
    <property type="molecule type" value="Genomic_DNA"/>
</dbReference>
<keyword evidence="2" id="KW-1185">Reference proteome</keyword>